<evidence type="ECO:0000256" key="1">
    <source>
        <dbReference type="SAM" id="Coils"/>
    </source>
</evidence>
<proteinExistence type="predicted"/>
<dbReference type="RefSeq" id="WP_157608483.1">
    <property type="nucleotide sequence ID" value="NZ_JSVA01000004.1"/>
</dbReference>
<feature type="transmembrane region" description="Helical" evidence="2">
    <location>
        <begin position="75"/>
        <end position="93"/>
    </location>
</feature>
<feature type="coiled-coil region" evidence="1">
    <location>
        <begin position="139"/>
        <end position="206"/>
    </location>
</feature>
<dbReference type="Proteomes" id="UP000036908">
    <property type="component" value="Unassembled WGS sequence"/>
</dbReference>
<sequence length="222" mass="25236">MINELETTGNSSVYRKSYWFVVIVYVILCTVLNRPTFEEFSGGVYLFGLVLSLCMSIVEMKLAQFIGKSLALKRWKRAIVSFMVGLGMVLYLVSKQVDFGFGLIILLVFMVGILFSYGYAMDEEKYRIPRLKAFLTNKINTLKGSKVQLKNDLKRAQDKLGIKGQAIMNNKVESLNKGMASSSNRIEKLTNEKEAELKSIEHLEREIIAEIKRGYSDYVQVA</sequence>
<feature type="transmembrane region" description="Helical" evidence="2">
    <location>
        <begin position="43"/>
        <end position="63"/>
    </location>
</feature>
<keyword evidence="1" id="KW-0175">Coiled coil</keyword>
<dbReference type="OrthoDB" id="982782at2"/>
<evidence type="ECO:0000313" key="4">
    <source>
        <dbReference type="Proteomes" id="UP000036908"/>
    </source>
</evidence>
<protein>
    <submittedName>
        <fullName evidence="3">Uncharacterized protein</fullName>
    </submittedName>
</protein>
<keyword evidence="2" id="KW-1133">Transmembrane helix</keyword>
<comment type="caution">
    <text evidence="3">The sequence shown here is derived from an EMBL/GenBank/DDBJ whole genome shotgun (WGS) entry which is preliminary data.</text>
</comment>
<evidence type="ECO:0000313" key="3">
    <source>
        <dbReference type="EMBL" id="KOF04147.1"/>
    </source>
</evidence>
<evidence type="ECO:0000256" key="2">
    <source>
        <dbReference type="SAM" id="Phobius"/>
    </source>
</evidence>
<name>A0A0L8APP4_9BACT</name>
<accession>A0A0L8APP4</accession>
<keyword evidence="4" id="KW-1185">Reference proteome</keyword>
<organism evidence="3 4">
    <name type="scientific">Roseivirga seohaensis subsp. aquiponti</name>
    <dbReference type="NCBI Taxonomy" id="1566026"/>
    <lineage>
        <taxon>Bacteria</taxon>
        <taxon>Pseudomonadati</taxon>
        <taxon>Bacteroidota</taxon>
        <taxon>Cytophagia</taxon>
        <taxon>Cytophagales</taxon>
        <taxon>Roseivirgaceae</taxon>
        <taxon>Roseivirga</taxon>
    </lineage>
</organism>
<gene>
    <name evidence="3" type="ORF">OB69_03980</name>
</gene>
<keyword evidence="2" id="KW-0472">Membrane</keyword>
<dbReference type="AlphaFoldDB" id="A0A0L8APP4"/>
<feature type="transmembrane region" description="Helical" evidence="2">
    <location>
        <begin position="18"/>
        <end position="37"/>
    </location>
</feature>
<dbReference type="PATRIC" id="fig|1566026.4.peg.2565"/>
<dbReference type="EMBL" id="JSVA01000004">
    <property type="protein sequence ID" value="KOF04147.1"/>
    <property type="molecule type" value="Genomic_DNA"/>
</dbReference>
<reference evidence="4" key="1">
    <citation type="submission" date="2014-11" db="EMBL/GenBank/DDBJ databases">
        <title>Genome sequencing of Roseivirga sp. D-25.</title>
        <authorList>
            <person name="Selvaratnam C."/>
            <person name="Thevarajoo S."/>
            <person name="Goh K.M."/>
            <person name="Eee R."/>
            <person name="Chan K.-G."/>
            <person name="Chong C.S."/>
        </authorList>
    </citation>
    <scope>NUCLEOTIDE SEQUENCE [LARGE SCALE GENOMIC DNA]</scope>
    <source>
        <strain evidence="4">D-25</strain>
    </source>
</reference>
<keyword evidence="2" id="KW-0812">Transmembrane</keyword>
<feature type="transmembrane region" description="Helical" evidence="2">
    <location>
        <begin position="99"/>
        <end position="120"/>
    </location>
</feature>